<organism evidence="2 3">
    <name type="scientific">Mucor plumbeus</name>
    <dbReference type="NCBI Taxonomy" id="97098"/>
    <lineage>
        <taxon>Eukaryota</taxon>
        <taxon>Fungi</taxon>
        <taxon>Fungi incertae sedis</taxon>
        <taxon>Mucoromycota</taxon>
        <taxon>Mucoromycotina</taxon>
        <taxon>Mucoromycetes</taxon>
        <taxon>Mucorales</taxon>
        <taxon>Mucorineae</taxon>
        <taxon>Mucoraceae</taxon>
        <taxon>Mucor</taxon>
    </lineage>
</organism>
<dbReference type="EMBL" id="JAEPRC010000460">
    <property type="protein sequence ID" value="KAG2196785.1"/>
    <property type="molecule type" value="Genomic_DNA"/>
</dbReference>
<feature type="region of interest" description="Disordered" evidence="1">
    <location>
        <begin position="88"/>
        <end position="129"/>
    </location>
</feature>
<dbReference type="AlphaFoldDB" id="A0A8H7QS41"/>
<proteinExistence type="predicted"/>
<feature type="compositionally biased region" description="Low complexity" evidence="1">
    <location>
        <begin position="88"/>
        <end position="107"/>
    </location>
</feature>
<dbReference type="Proteomes" id="UP000650833">
    <property type="component" value="Unassembled WGS sequence"/>
</dbReference>
<dbReference type="OrthoDB" id="2243575at2759"/>
<sequence length="533" mass="61195">MYFDEVISNDWGLDEAVLYYSQRAENVSPVNQIGNDLNTVIHSRPNYTEQSRKKAKELLMSYNKKWPKSARKKGKEVERMQSIVVNDNHGTINNNANNTTNIINTDVNNKRKNNNDVVPSTSQKKTRPIKEDKLVQEDNSVSEINVVYLMSSLNFLFKFWDKWIRFIKETQTNPDLHEFACERHGVLRLGYGITNTNLSDDDYNALKACLLETNINRIPDIIEGVESHLYEIFGIVNTEHLLFKIKWPKINNKEADYLSRMQLVQEITISVYNFAYKQNLAASLEQSYRDVLIFPLLKACVNIISNDNLLFIPGEVPLESMTTQLTNLKKTLAPNEKYYADGVVSYLNNDICIYEASGPFGTKEKSKQNFDFHKALFGLLSCIATIAQSYSYASLETFSKLKLYFVQTKGSSIHLWYLQHLQENTYAIARESKLNFSNEKEKYADTVLDCLQFAGLFKNRMCNTMGIINELMSEHNKTSIMQRTRRAAAVELPPQLLSALIKPTIIKLTESKHCKEMHKLGPDSFSDDSILEN</sequence>
<evidence type="ECO:0000313" key="3">
    <source>
        <dbReference type="Proteomes" id="UP000650833"/>
    </source>
</evidence>
<protein>
    <submittedName>
        <fullName evidence="2">Uncharacterized protein</fullName>
    </submittedName>
</protein>
<keyword evidence="3" id="KW-1185">Reference proteome</keyword>
<accession>A0A8H7QS41</accession>
<evidence type="ECO:0000256" key="1">
    <source>
        <dbReference type="SAM" id="MobiDB-lite"/>
    </source>
</evidence>
<comment type="caution">
    <text evidence="2">The sequence shown here is derived from an EMBL/GenBank/DDBJ whole genome shotgun (WGS) entry which is preliminary data.</text>
</comment>
<evidence type="ECO:0000313" key="2">
    <source>
        <dbReference type="EMBL" id="KAG2196785.1"/>
    </source>
</evidence>
<name>A0A8H7QS41_9FUNG</name>
<reference evidence="2" key="1">
    <citation type="submission" date="2020-12" db="EMBL/GenBank/DDBJ databases">
        <title>Metabolic potential, ecology and presence of endohyphal bacteria is reflected in genomic diversity of Mucoromycotina.</title>
        <authorList>
            <person name="Muszewska A."/>
            <person name="Okrasinska A."/>
            <person name="Steczkiewicz K."/>
            <person name="Drgas O."/>
            <person name="Orlowska M."/>
            <person name="Perlinska-Lenart U."/>
            <person name="Aleksandrzak-Piekarczyk T."/>
            <person name="Szatraj K."/>
            <person name="Zielenkiewicz U."/>
            <person name="Pilsyk S."/>
            <person name="Malc E."/>
            <person name="Mieczkowski P."/>
            <person name="Kruszewska J.S."/>
            <person name="Biernat P."/>
            <person name="Pawlowska J."/>
        </authorList>
    </citation>
    <scope>NUCLEOTIDE SEQUENCE</scope>
    <source>
        <strain evidence="2">CBS 226.32</strain>
    </source>
</reference>
<gene>
    <name evidence="2" type="ORF">INT46_011154</name>
</gene>